<evidence type="ECO:0008006" key="13">
    <source>
        <dbReference type="Google" id="ProtNLM"/>
    </source>
</evidence>
<reference evidence="11" key="1">
    <citation type="submission" date="2022-08" db="UniProtKB">
        <authorList>
            <consortium name="EnsemblMetazoa"/>
        </authorList>
    </citation>
    <scope>IDENTIFICATION</scope>
    <source>
        <strain evidence="11">05x7-T-G4-1.051#20</strain>
    </source>
</reference>
<dbReference type="InterPro" id="IPR010600">
    <property type="entry name" value="ITI_HC_C"/>
</dbReference>
<dbReference type="InterPro" id="IPR002035">
    <property type="entry name" value="VWF_A"/>
</dbReference>
<keyword evidence="3" id="KW-0964">Secreted</keyword>
<feature type="domain" description="VWFA" evidence="9">
    <location>
        <begin position="239"/>
        <end position="418"/>
    </location>
</feature>
<dbReference type="SMART" id="SM00327">
    <property type="entry name" value="VWA"/>
    <property type="match status" value="1"/>
</dbReference>
<dbReference type="GO" id="GO:0030212">
    <property type="term" value="P:hyaluronan metabolic process"/>
    <property type="evidence" value="ECO:0007669"/>
    <property type="project" value="InterPro"/>
</dbReference>
<evidence type="ECO:0000256" key="8">
    <source>
        <dbReference type="SAM" id="MobiDB-lite"/>
    </source>
</evidence>
<keyword evidence="12" id="KW-1185">Reference proteome</keyword>
<proteinExistence type="inferred from homology"/>
<evidence type="ECO:0000256" key="5">
    <source>
        <dbReference type="ARBA" id="ARBA00022729"/>
    </source>
</evidence>
<accession>A0A8W8LYB2</accession>
<dbReference type="Gene3D" id="3.40.50.410">
    <property type="entry name" value="von Willebrand factor, type A domain"/>
    <property type="match status" value="1"/>
</dbReference>
<keyword evidence="7" id="KW-0325">Glycoprotein</keyword>
<dbReference type="GO" id="GO:0005576">
    <property type="term" value="C:extracellular region"/>
    <property type="evidence" value="ECO:0007669"/>
    <property type="project" value="UniProtKB-SubCell"/>
</dbReference>
<dbReference type="Proteomes" id="UP000005408">
    <property type="component" value="Unassembled WGS sequence"/>
</dbReference>
<feature type="domain" description="VIT" evidence="10">
    <location>
        <begin position="1"/>
        <end position="108"/>
    </location>
</feature>
<evidence type="ECO:0000256" key="2">
    <source>
        <dbReference type="ARBA" id="ARBA00010158"/>
    </source>
</evidence>
<dbReference type="PANTHER" id="PTHR10338:SF108">
    <property type="entry name" value="INTER-ALPHA-TRYPSIN INHIBITOR HEAVY CHAIN H4-LIKE PROTEIN"/>
    <property type="match status" value="1"/>
</dbReference>
<dbReference type="AlphaFoldDB" id="A0A8W8LYB2"/>
<protein>
    <recommendedName>
        <fullName evidence="13">Inter-alpha-trypsin inhibitor heavy chain H3</fullName>
    </recommendedName>
</protein>
<dbReference type="Pfam" id="PF00092">
    <property type="entry name" value="VWA"/>
    <property type="match status" value="1"/>
</dbReference>
<comment type="subcellular location">
    <subcellularLocation>
        <location evidence="1">Secreted</location>
    </subcellularLocation>
</comment>
<evidence type="ECO:0000313" key="12">
    <source>
        <dbReference type="Proteomes" id="UP000005408"/>
    </source>
</evidence>
<organism evidence="11 12">
    <name type="scientific">Magallana gigas</name>
    <name type="common">Pacific oyster</name>
    <name type="synonym">Crassostrea gigas</name>
    <dbReference type="NCBI Taxonomy" id="29159"/>
    <lineage>
        <taxon>Eukaryota</taxon>
        <taxon>Metazoa</taxon>
        <taxon>Spiralia</taxon>
        <taxon>Lophotrochozoa</taxon>
        <taxon>Mollusca</taxon>
        <taxon>Bivalvia</taxon>
        <taxon>Autobranchia</taxon>
        <taxon>Pteriomorphia</taxon>
        <taxon>Ostreida</taxon>
        <taxon>Ostreoidea</taxon>
        <taxon>Ostreidae</taxon>
        <taxon>Magallana</taxon>
    </lineage>
</organism>
<dbReference type="InterPro" id="IPR036465">
    <property type="entry name" value="vWFA_dom_sf"/>
</dbReference>
<dbReference type="EnsemblMetazoa" id="G29678.1">
    <property type="protein sequence ID" value="G29678.1:cds"/>
    <property type="gene ID" value="G29678"/>
</dbReference>
<dbReference type="SMART" id="SM00609">
    <property type="entry name" value="VIT"/>
    <property type="match status" value="1"/>
</dbReference>
<name>A0A8W8LYB2_MAGGI</name>
<dbReference type="InterPro" id="IPR050934">
    <property type="entry name" value="ITIH"/>
</dbReference>
<dbReference type="PROSITE" id="PS51468">
    <property type="entry name" value="VIT"/>
    <property type="match status" value="1"/>
</dbReference>
<evidence type="ECO:0000256" key="4">
    <source>
        <dbReference type="ARBA" id="ARBA00022690"/>
    </source>
</evidence>
<evidence type="ECO:0000256" key="3">
    <source>
        <dbReference type="ARBA" id="ARBA00022525"/>
    </source>
</evidence>
<dbReference type="PROSITE" id="PS50234">
    <property type="entry name" value="VWFA"/>
    <property type="match status" value="1"/>
</dbReference>
<evidence type="ECO:0000259" key="9">
    <source>
        <dbReference type="PROSITE" id="PS50234"/>
    </source>
</evidence>
<dbReference type="SUPFAM" id="SSF53300">
    <property type="entry name" value="vWA-like"/>
    <property type="match status" value="1"/>
</dbReference>
<feature type="region of interest" description="Disordered" evidence="8">
    <location>
        <begin position="560"/>
        <end position="609"/>
    </location>
</feature>
<evidence type="ECO:0000256" key="7">
    <source>
        <dbReference type="ARBA" id="ARBA00023180"/>
    </source>
</evidence>
<keyword evidence="6" id="KW-0722">Serine protease inhibitor</keyword>
<sequence length="1275" mass="141921">MSDIRFRFATTLVTSKVANPANTSQEVRFDVTLPNEAFISDFQMEIGGKIYPGEVNEKVAAQKKYDAAKKKGQSAGQVKQKPRNTNRFSVEVNVGAQEKVVFNLTYQELLKRKRGSYEHVIYINPKQIVADFQIHVSIEESRELTEVRVPPIRNELEQKLEIKAGNTLAVVSRPTSKSARISYSPSEADQRQNSERGISGLFIVEYDIDRKTNAGDVMVVDGYFVHFFAPSDMEEIPKDVLLILDVSGSMYGTKLKQMKDAVLGILSDLHEGDRFNILKFSSSLSFYKESSVTANTKTVKEAKRYVKNMVATGGTNINSALLDGSNFLNKAENFRERAQVIFFLTDGQPSSGETNLNKILENVRIANSNAFPIYSLAFGQGADYNFIKKVAIQNNGLSRKIYEDSDATLQIKGFYDEVSAAVLKDVSFKYLNNASSVQNLTKISFHSYLLGSEIVVAGKIENKDVKVLDLSVEGLGSQGTVELSLSADLDDNSFPELTKPGDYVKITEKIWAYLTIKQLLEKSVGETDPTVKEDIKKQALELSLKYKFVTPLTSMVVVKPEKKETSSVDEEDDVADSKPPNPLPVKPPTQGGSLPLSFNRGPPGTSYGGGAGGDPHFMIRIRGMEYPLCFDLHANPGDVLRILANKESGIFINAGIVPSFKFDAHHRMKTFMGEIVILFKSHVMKVTPTKIVFDGAELFWGDENPYFLKDVTVEVVTIKRCRVLRLDFGNSVQVAIKRTIAYGNMTVDYLNVYIENEAGLSENSSGILGQFLHRHVTVHQRGTNRKNQIVGDILIEEAGMPTKHVRSFLKEKPDEVTGNLELCWNAHNGITKTAESVQHFFVDDIMEIKCSFGQGADYNFIKKVAIQNNGLSRKIYEDSDATLQIKGFYDEVSAAVLKDVSFKYLKQGLGSQGTVELSLSADLDDNSFPELTKPGDYVKITGKIWAYLTIKQLLEKSVGETDPTVKEDIKKQALELSLKYKFVTPLTSMVVVKPEKNETSSVDEEDDAVADSKPPPQGGSLPLSYNRGPPGTSYGGGAGGDPHFMIRIRGMEYPLCFDLHANPGDVLRILADQESGIFINAGIVPSFKFDTHHRMKTFMGEIVILFKSHVMKVTPTKIVFDGAELFWGDENPYFLNDVTVEVVTIKRCRVLRIDFGNDVQIAIKRTIAYGNMAVDYLNVYIENEAGLSENSSGMLGQFLHRHVTVHQRGTNRKNQIVGDILIEEAGMPTKHVRSYLKEKPDEVTGNLELCWNAHNGITKTAKSVQHFFVDDIMEM</sequence>
<feature type="region of interest" description="Disordered" evidence="8">
    <location>
        <begin position="995"/>
        <end position="1036"/>
    </location>
</feature>
<dbReference type="PANTHER" id="PTHR10338">
    <property type="entry name" value="INTER-ALPHA-TRYPSIN INHIBITOR HEAVY CHAIN FAMILY MEMBER"/>
    <property type="match status" value="1"/>
</dbReference>
<comment type="similarity">
    <text evidence="2">Belongs to the ITIH family.</text>
</comment>
<dbReference type="GO" id="GO:0004867">
    <property type="term" value="F:serine-type endopeptidase inhibitor activity"/>
    <property type="evidence" value="ECO:0007669"/>
    <property type="project" value="UniProtKB-KW"/>
</dbReference>
<evidence type="ECO:0000259" key="10">
    <source>
        <dbReference type="PROSITE" id="PS51468"/>
    </source>
</evidence>
<evidence type="ECO:0000256" key="6">
    <source>
        <dbReference type="ARBA" id="ARBA00022900"/>
    </source>
</evidence>
<dbReference type="Pfam" id="PF06668">
    <property type="entry name" value="ITI_HC_C"/>
    <property type="match status" value="2"/>
</dbReference>
<dbReference type="Pfam" id="PF08487">
    <property type="entry name" value="VIT"/>
    <property type="match status" value="1"/>
</dbReference>
<keyword evidence="4" id="KW-0646">Protease inhibitor</keyword>
<evidence type="ECO:0000313" key="11">
    <source>
        <dbReference type="EnsemblMetazoa" id="G29678.1:cds"/>
    </source>
</evidence>
<keyword evidence="5" id="KW-0732">Signal</keyword>
<evidence type="ECO:0000256" key="1">
    <source>
        <dbReference type="ARBA" id="ARBA00004613"/>
    </source>
</evidence>
<dbReference type="InterPro" id="IPR013694">
    <property type="entry name" value="VIT"/>
</dbReference>